<dbReference type="PROSITE" id="PS51450">
    <property type="entry name" value="LRR"/>
    <property type="match status" value="5"/>
</dbReference>
<accession>A0AAV2KRH3</accession>
<proteinExistence type="predicted"/>
<name>A0AAV2KRH3_KNICA</name>
<dbReference type="SUPFAM" id="SSF50729">
    <property type="entry name" value="PH domain-like"/>
    <property type="match status" value="1"/>
</dbReference>
<feature type="compositionally biased region" description="Polar residues" evidence="8">
    <location>
        <begin position="395"/>
        <end position="417"/>
    </location>
</feature>
<dbReference type="InterPro" id="IPR050216">
    <property type="entry name" value="LRR_domain-containing"/>
</dbReference>
<dbReference type="InterPro" id="IPR003591">
    <property type="entry name" value="Leu-rich_rpt_typical-subtyp"/>
</dbReference>
<gene>
    <name evidence="10" type="ORF">KC01_LOCUS21892</name>
</gene>
<feature type="region of interest" description="Disordered" evidence="8">
    <location>
        <begin position="336"/>
        <end position="476"/>
    </location>
</feature>
<dbReference type="Pfam" id="PF00481">
    <property type="entry name" value="PP2C"/>
    <property type="match status" value="1"/>
</dbReference>
<keyword evidence="3" id="KW-0677">Repeat</keyword>
<evidence type="ECO:0000259" key="9">
    <source>
        <dbReference type="PROSITE" id="PS51746"/>
    </source>
</evidence>
<feature type="region of interest" description="Disordered" evidence="8">
    <location>
        <begin position="1"/>
        <end position="48"/>
    </location>
</feature>
<keyword evidence="1" id="KW-0433">Leucine-rich repeat</keyword>
<dbReference type="SUPFAM" id="SSF81606">
    <property type="entry name" value="PP2C-like"/>
    <property type="match status" value="1"/>
</dbReference>
<feature type="compositionally biased region" description="Acidic residues" evidence="8">
    <location>
        <begin position="375"/>
        <end position="390"/>
    </location>
</feature>
<sequence length="1718" mass="186575">MESVKERDVGEHGTPTPQGLADSKSDTIPAKVSGPTPLSSGKRGSAAEEECGGAEAKLFGKGLAATSLLQIAIRNGIYQNQVANAMGGAAKSPSMSSAKTASIYNLTSANSTTSVNSLLGRRKQRHKRNLSLGASPSTSTSLPGVSSTEASPAPSASPLSTLSLDRKTFLRQKQTKQLQVSDKAWVRSDLRRGCIHVHDWLTPSYPRPVLCSVDTTAHEVALKVAGSKSGALLRISCKASGVADVYDRDQGQRSDSGSLTEALDIRNLKNDYNDDFDFSKGSKHCYHDAKLPPSLLLEDRNASNSSSEVCLNDIGMDLSLSAADCYGAYSGSDIESSTCEDFTPGGSGSMEHRDSLSEGVVGTDSSVLSPNCDSAPEDPDPFESSSDEVDLVPSPTHTPTLSVAAQLPSTTEPSSASKPERSTLDNDAPLSDNAEGLITLPSKCLSSSQARPLTSRASVQADPDIPRGSRLWPEPINSSPTPALFLQLHGGAVRRLEDDEKPLQILNEYLTNLGFDDPWRVQEEGMNPEIGCLIRFYFGKPRSVGGSERVQLSGVFNVRKGKLALPVNRWSKRQVTLSGTCLIVSSVKHAHTGKMHILPLIGGKVEEVKRHSHCLAFSSAGPQSQTYYISYDSYTEHLRWHRTASKIASQRVNSVDLSCCSLEELPTQLFYSQDLTHLNLKNNFLSMHKGVPALTRFCKLRSLSLSNNTLTKFPLALCDIASLTELNLSGNQLSCLPSEVGTMHNLQTLLLDGNCLSSLPAELGSLDSLTYLGLSFNCFSSVPTILEKLRGLERLCLAGNQLSVLDMPGLQWLPARHIDVRLNRLHTIAAGDAEQLVHIVQLDLRDTGLRDLDVRCLSKLEVLRCDRNSLSVLRVNGQAIKSLHAAHNELKHLELAPVPENLTVVDLSRNMLCSVPDWLCDSRKLEVLELNHNCLTELPIQLLSSGSLRKLLTGWNNVCRLAERLERSQLEVLDLQHNHLTELPSNLFIKAQSLRYLNVSANKLENLPPACLSEDGFSLLEELYLTNNCLTEKCVPLLTGHSHLRVLHLAYNQLQSFTASKLARLEQLEELDLSGNRLRSVPTTILSCQRLHTLSAHSNGINAFPEVLQLPEIKCVDLSCNELTEVSLPESLPVKLQELDLTGNPRLNLDHKSLELLNNIRCFRVDPSPSAPCVSESRGAPSVWSHSYTEASGVKNKLCVAALALDSFCGIREALYGVFDGDKNVDIPYLLQCTMGDVLAEEFHRAQRQEDYMTSTFLTMQRKLGTAGQRMGGSAALCHIRHDPVALGEHCGCFTLKTANVGRCQAVLCRDGKAMQLTTVHTVKEEVEYQRVRHHNAIITEDNKVSGVTDCTRIMGYSFLCPSVSPRPHVSTVTLTPQDEFFLLGSRGLWEMLSPTEAVEAVRNVPDALAAAKKLVTLAQSYGCADSLSAVVVRLSVTEDCCCFCEPPPPPPSPGPGVHTGTHPYQTSDGGIPLPPPSSGTVSELSSELSMSEMSSEVGSTASSEEPPPQTEPMATHLHLPGRIGVRRPAGGGGFHRQFSGALSDNGLDSEDEEPIAGVFSNGSRVEVEADVHCLKSREHPLPQTNFQTNQTNIPPSSTGHQEPTQASYSPVPPSSPCLSAESRSGTLGRRGRANGSVACQARSQDVIEEAGDAPVRKQGGYFNAPAQPDPDDQLIIPPELEEEVRQIIQQQQQEQMQAHNQQTHPYQKPADYFVTPL</sequence>
<feature type="region of interest" description="Disordered" evidence="8">
    <location>
        <begin position="1579"/>
        <end position="1637"/>
    </location>
</feature>
<evidence type="ECO:0000256" key="3">
    <source>
        <dbReference type="ARBA" id="ARBA00022737"/>
    </source>
</evidence>
<feature type="compositionally biased region" description="Low complexity" evidence="8">
    <location>
        <begin position="1483"/>
        <end position="1497"/>
    </location>
</feature>
<dbReference type="EMBL" id="OZ035824">
    <property type="protein sequence ID" value="CAL1592670.1"/>
    <property type="molecule type" value="Genomic_DNA"/>
</dbReference>
<keyword evidence="2" id="KW-0479">Metal-binding</keyword>
<feature type="compositionally biased region" description="Polar residues" evidence="8">
    <location>
        <begin position="444"/>
        <end position="458"/>
    </location>
</feature>
<evidence type="ECO:0000256" key="1">
    <source>
        <dbReference type="ARBA" id="ARBA00022614"/>
    </source>
</evidence>
<protein>
    <recommendedName>
        <fullName evidence="4">Leucine-rich repeat protein SHOC-2</fullName>
    </recommendedName>
    <alternativeName>
        <fullName evidence="7">Protein soc-2 homolog</fullName>
    </alternativeName>
    <alternativeName>
        <fullName evidence="5 6">protein Sur-8 homolog</fullName>
    </alternativeName>
</protein>
<evidence type="ECO:0000256" key="4">
    <source>
        <dbReference type="ARBA" id="ARBA00023907"/>
    </source>
</evidence>
<dbReference type="InterPro" id="IPR001932">
    <property type="entry name" value="PPM-type_phosphatase-like_dom"/>
</dbReference>
<dbReference type="GO" id="GO:0046872">
    <property type="term" value="F:metal ion binding"/>
    <property type="evidence" value="ECO:0007669"/>
    <property type="project" value="UniProtKB-KW"/>
</dbReference>
<dbReference type="SMART" id="SM00364">
    <property type="entry name" value="LRR_BAC"/>
    <property type="match status" value="10"/>
</dbReference>
<dbReference type="PANTHER" id="PTHR48051">
    <property type="match status" value="1"/>
</dbReference>
<feature type="compositionally biased region" description="Polar residues" evidence="8">
    <location>
        <begin position="1583"/>
        <end position="1609"/>
    </location>
</feature>
<evidence type="ECO:0000256" key="8">
    <source>
        <dbReference type="SAM" id="MobiDB-lite"/>
    </source>
</evidence>
<dbReference type="InterPro" id="IPR036457">
    <property type="entry name" value="PPM-type-like_dom_sf"/>
</dbReference>
<dbReference type="Gene3D" id="3.60.40.10">
    <property type="entry name" value="PPM-type phosphatase domain"/>
    <property type="match status" value="1"/>
</dbReference>
<feature type="region of interest" description="Disordered" evidence="8">
    <location>
        <begin position="1693"/>
        <end position="1718"/>
    </location>
</feature>
<dbReference type="GO" id="GO:0005737">
    <property type="term" value="C:cytoplasm"/>
    <property type="evidence" value="ECO:0007669"/>
    <property type="project" value="TreeGrafter"/>
</dbReference>
<dbReference type="FunFam" id="3.80.10.10:FF:000027">
    <property type="entry name" value="PH domain and leucine rich repeat protein phosphatase 2"/>
    <property type="match status" value="1"/>
</dbReference>
<dbReference type="InterPro" id="IPR055071">
    <property type="entry name" value="RA_PHLPP-like"/>
</dbReference>
<feature type="compositionally biased region" description="Low complexity" evidence="8">
    <location>
        <begin position="146"/>
        <end position="160"/>
    </location>
</feature>
<dbReference type="SUPFAM" id="SSF52058">
    <property type="entry name" value="L domain-like"/>
    <property type="match status" value="2"/>
</dbReference>
<dbReference type="PROSITE" id="PS51746">
    <property type="entry name" value="PPM_2"/>
    <property type="match status" value="1"/>
</dbReference>
<dbReference type="PANTHER" id="PTHR48051:SF54">
    <property type="entry name" value="LEUCINE-RICH REPEAT-CONTAINING PROTEIN"/>
    <property type="match status" value="1"/>
</dbReference>
<evidence type="ECO:0000256" key="7">
    <source>
        <dbReference type="ARBA" id="ARBA00032455"/>
    </source>
</evidence>
<dbReference type="Pfam" id="PF23010">
    <property type="entry name" value="RA_3"/>
    <property type="match status" value="1"/>
</dbReference>
<dbReference type="InterPro" id="IPR001611">
    <property type="entry name" value="Leu-rich_rpt"/>
</dbReference>
<evidence type="ECO:0000256" key="6">
    <source>
        <dbReference type="ARBA" id="ARBA00029998"/>
    </source>
</evidence>
<feature type="compositionally biased region" description="Low complexity" evidence="8">
    <location>
        <begin position="1693"/>
        <end position="1703"/>
    </location>
</feature>
<dbReference type="InterPro" id="IPR032675">
    <property type="entry name" value="LRR_dom_sf"/>
</dbReference>
<feature type="domain" description="PPM-type phosphatase" evidence="9">
    <location>
        <begin position="1185"/>
        <end position="1435"/>
    </location>
</feature>
<feature type="compositionally biased region" description="Basic and acidic residues" evidence="8">
    <location>
        <begin position="1"/>
        <end position="11"/>
    </location>
</feature>
<feature type="compositionally biased region" description="Basic residues" evidence="8">
    <location>
        <begin position="120"/>
        <end position="129"/>
    </location>
</feature>
<dbReference type="Pfam" id="PF13855">
    <property type="entry name" value="LRR_8"/>
    <property type="match status" value="1"/>
</dbReference>
<dbReference type="SMART" id="SM00332">
    <property type="entry name" value="PP2Cc"/>
    <property type="match status" value="1"/>
</dbReference>
<dbReference type="CDD" id="cd00143">
    <property type="entry name" value="PP2Cc"/>
    <property type="match status" value="1"/>
</dbReference>
<evidence type="ECO:0000256" key="5">
    <source>
        <dbReference type="ARBA" id="ARBA00029588"/>
    </source>
</evidence>
<feature type="compositionally biased region" description="Polar residues" evidence="8">
    <location>
        <begin position="132"/>
        <end position="145"/>
    </location>
</feature>
<reference evidence="10 11" key="1">
    <citation type="submission" date="2024-04" db="EMBL/GenBank/DDBJ databases">
        <authorList>
            <person name="Waldvogel A.-M."/>
            <person name="Schoenle A."/>
        </authorList>
    </citation>
    <scope>NUCLEOTIDE SEQUENCE [LARGE SCALE GENOMIC DNA]</scope>
</reference>
<feature type="region of interest" description="Disordered" evidence="8">
    <location>
        <begin position="1650"/>
        <end position="1673"/>
    </location>
</feature>
<dbReference type="Proteomes" id="UP001497482">
    <property type="component" value="Chromosome 2"/>
</dbReference>
<dbReference type="Pfam" id="PF00560">
    <property type="entry name" value="LRR_1"/>
    <property type="match status" value="2"/>
</dbReference>
<evidence type="ECO:0000313" key="11">
    <source>
        <dbReference type="Proteomes" id="UP001497482"/>
    </source>
</evidence>
<organism evidence="10 11">
    <name type="scientific">Knipowitschia caucasica</name>
    <name type="common">Caucasian dwarf goby</name>
    <name type="synonym">Pomatoschistus caucasicus</name>
    <dbReference type="NCBI Taxonomy" id="637954"/>
    <lineage>
        <taxon>Eukaryota</taxon>
        <taxon>Metazoa</taxon>
        <taxon>Chordata</taxon>
        <taxon>Craniata</taxon>
        <taxon>Vertebrata</taxon>
        <taxon>Euteleostomi</taxon>
        <taxon>Actinopterygii</taxon>
        <taxon>Neopterygii</taxon>
        <taxon>Teleostei</taxon>
        <taxon>Neoteleostei</taxon>
        <taxon>Acanthomorphata</taxon>
        <taxon>Gobiaria</taxon>
        <taxon>Gobiiformes</taxon>
        <taxon>Gobioidei</taxon>
        <taxon>Gobiidae</taxon>
        <taxon>Gobiinae</taxon>
        <taxon>Knipowitschia</taxon>
    </lineage>
</organism>
<dbReference type="SMART" id="SM00369">
    <property type="entry name" value="LRR_TYP"/>
    <property type="match status" value="11"/>
</dbReference>
<dbReference type="Gene3D" id="3.80.10.10">
    <property type="entry name" value="Ribonuclease Inhibitor"/>
    <property type="match status" value="4"/>
</dbReference>
<evidence type="ECO:0000313" key="10">
    <source>
        <dbReference type="EMBL" id="CAL1592670.1"/>
    </source>
</evidence>
<feature type="region of interest" description="Disordered" evidence="8">
    <location>
        <begin position="1451"/>
        <end position="1552"/>
    </location>
</feature>
<evidence type="ECO:0000256" key="2">
    <source>
        <dbReference type="ARBA" id="ARBA00022723"/>
    </source>
</evidence>
<keyword evidence="11" id="KW-1185">Reference proteome</keyword>
<feature type="compositionally biased region" description="Polar residues" evidence="8">
    <location>
        <begin position="363"/>
        <end position="372"/>
    </location>
</feature>
<feature type="region of interest" description="Disordered" evidence="8">
    <location>
        <begin position="114"/>
        <end position="160"/>
    </location>
</feature>